<dbReference type="PANTHER" id="PTHR37943:SF1">
    <property type="entry name" value="PROTEIN VES"/>
    <property type="match status" value="1"/>
</dbReference>
<dbReference type="CDD" id="cd20293">
    <property type="entry name" value="cupin_HutD_N"/>
    <property type="match status" value="1"/>
</dbReference>
<sequence length="223" mass="23676">MRHLSVSDYLTQPWKNGGGLTREIARAPETGEFDWRLSMATVAEDGAFSTFPGVDRTLTVLTGAGIVLTVAGREARLTPGVPFAFPGDVPAASRLLAGEVTDLNVMTRRGRVSHEVTRQTGPAMVLNPAVVPNPTVVLNPALVPGLRAGTGQPASTARGADDLPEADPAGSPEERHMLLFALTAFTVNGIDVARFDTLIPDRDETLHLPEGAEVLLIRLETLP</sequence>
<dbReference type="AlphaFoldDB" id="A0A212A7F1"/>
<dbReference type="PANTHER" id="PTHR37943">
    <property type="entry name" value="PROTEIN VES"/>
    <property type="match status" value="1"/>
</dbReference>
<evidence type="ECO:0000313" key="2">
    <source>
        <dbReference type="EMBL" id="OWJ75188.1"/>
    </source>
</evidence>
<gene>
    <name evidence="2" type="ORF">CDV49_17610</name>
</gene>
<evidence type="ECO:0008006" key="4">
    <source>
        <dbReference type="Google" id="ProtNLM"/>
    </source>
</evidence>
<dbReference type="Gene3D" id="2.60.120.10">
    <property type="entry name" value="Jelly Rolls"/>
    <property type="match status" value="1"/>
</dbReference>
<evidence type="ECO:0000313" key="3">
    <source>
        <dbReference type="Proteomes" id="UP000196878"/>
    </source>
</evidence>
<dbReference type="SUPFAM" id="SSF51182">
    <property type="entry name" value="RmlC-like cupins"/>
    <property type="match status" value="1"/>
</dbReference>
<accession>A0A212A7F1</accession>
<dbReference type="InterPro" id="IPR014710">
    <property type="entry name" value="RmlC-like_jellyroll"/>
</dbReference>
<feature type="region of interest" description="Disordered" evidence="1">
    <location>
        <begin position="147"/>
        <end position="171"/>
    </location>
</feature>
<dbReference type="EMBL" id="NIPW01000041">
    <property type="protein sequence ID" value="OWJ75188.1"/>
    <property type="molecule type" value="Genomic_DNA"/>
</dbReference>
<dbReference type="Pfam" id="PF05962">
    <property type="entry name" value="HutD"/>
    <property type="match status" value="1"/>
</dbReference>
<protein>
    <recommendedName>
        <fullName evidence="4">HutD-family protein</fullName>
    </recommendedName>
</protein>
<evidence type="ECO:0000256" key="1">
    <source>
        <dbReference type="SAM" id="MobiDB-lite"/>
    </source>
</evidence>
<reference evidence="2 3" key="1">
    <citation type="submission" date="2016-12" db="EMBL/GenBank/DDBJ databases">
        <title>Comparison of Traditional DNA-DNA Hybridization with In Silico Genomic Analysis.</title>
        <authorList>
            <person name="Nicholson A.C."/>
            <person name="Humrighouse B.W."/>
            <person name="Graziano J."/>
            <person name="Lasker B."/>
            <person name="Whitney A.M."/>
            <person name="Mcquiston J.R."/>
        </authorList>
    </citation>
    <scope>NUCLEOTIDE SEQUENCE [LARGE SCALE GENOMIC DNA]</scope>
    <source>
        <strain evidence="2 3">H2240</strain>
    </source>
</reference>
<keyword evidence="3" id="KW-1185">Reference proteome</keyword>
<dbReference type="Proteomes" id="UP000196878">
    <property type="component" value="Unassembled WGS sequence"/>
</dbReference>
<dbReference type="OrthoDB" id="9800082at2"/>
<dbReference type="InterPro" id="IPR010282">
    <property type="entry name" value="Uncharacterised_HutD/Ves"/>
</dbReference>
<name>A0A212A7F1_9RHOB</name>
<dbReference type="RefSeq" id="WP_088216698.1">
    <property type="nucleotide sequence ID" value="NZ_NIPW01000041.1"/>
</dbReference>
<dbReference type="InterPro" id="IPR011051">
    <property type="entry name" value="RmlC_Cupin_sf"/>
</dbReference>
<proteinExistence type="predicted"/>
<organism evidence="2 3">
    <name type="scientific">Haematobacter genomosp. 1</name>
    <dbReference type="NCBI Taxonomy" id="366618"/>
    <lineage>
        <taxon>Bacteria</taxon>
        <taxon>Pseudomonadati</taxon>
        <taxon>Pseudomonadota</taxon>
        <taxon>Alphaproteobacteria</taxon>
        <taxon>Rhodobacterales</taxon>
        <taxon>Paracoccaceae</taxon>
        <taxon>Haematobacter</taxon>
    </lineage>
</organism>
<comment type="caution">
    <text evidence="2">The sequence shown here is derived from an EMBL/GenBank/DDBJ whole genome shotgun (WGS) entry which is preliminary data.</text>
</comment>